<evidence type="ECO:0000313" key="3">
    <source>
        <dbReference type="EMBL" id="KYH31366.1"/>
    </source>
</evidence>
<feature type="compositionally biased region" description="Polar residues" evidence="1">
    <location>
        <begin position="198"/>
        <end position="211"/>
    </location>
</feature>
<gene>
    <name evidence="3" type="ORF">MOMUL_24370</name>
</gene>
<protein>
    <submittedName>
        <fullName evidence="3">Fimbrial assembly protein PilN</fullName>
    </submittedName>
</protein>
<dbReference type="PANTHER" id="PTHR40278:SF1">
    <property type="entry name" value="DNA UTILIZATION PROTEIN HOFN"/>
    <property type="match status" value="1"/>
</dbReference>
<dbReference type="PATRIC" id="fig|1122241.3.peg.2596"/>
<keyword evidence="2" id="KW-0812">Transmembrane</keyword>
<evidence type="ECO:0000313" key="4">
    <source>
        <dbReference type="Proteomes" id="UP000075670"/>
    </source>
</evidence>
<dbReference type="OrthoDB" id="1725810at2"/>
<reference evidence="3 4" key="1">
    <citation type="submission" date="2016-02" db="EMBL/GenBank/DDBJ databases">
        <title>Genome sequence of Moorella mulderi DSM 14980.</title>
        <authorList>
            <person name="Poehlein A."/>
            <person name="Daniel R."/>
        </authorList>
    </citation>
    <scope>NUCLEOTIDE SEQUENCE [LARGE SCALE GENOMIC DNA]</scope>
    <source>
        <strain evidence="3 4">DSM 14980</strain>
    </source>
</reference>
<feature type="region of interest" description="Disordered" evidence="1">
    <location>
        <begin position="176"/>
        <end position="211"/>
    </location>
</feature>
<dbReference type="Proteomes" id="UP000075670">
    <property type="component" value="Unassembled WGS sequence"/>
</dbReference>
<dbReference type="AlphaFoldDB" id="A0A151AUN7"/>
<accession>A0A151AUN7</accession>
<dbReference type="PANTHER" id="PTHR40278">
    <property type="entry name" value="DNA UTILIZATION PROTEIN HOFN"/>
    <property type="match status" value="1"/>
</dbReference>
<proteinExistence type="predicted"/>
<organism evidence="3 4">
    <name type="scientific">Moorella mulderi DSM 14980</name>
    <dbReference type="NCBI Taxonomy" id="1122241"/>
    <lineage>
        <taxon>Bacteria</taxon>
        <taxon>Bacillati</taxon>
        <taxon>Bacillota</taxon>
        <taxon>Clostridia</taxon>
        <taxon>Neomoorellales</taxon>
        <taxon>Neomoorellaceae</taxon>
        <taxon>Neomoorella</taxon>
    </lineage>
</organism>
<dbReference type="EMBL" id="LTBC01000012">
    <property type="protein sequence ID" value="KYH31366.1"/>
    <property type="molecule type" value="Genomic_DNA"/>
</dbReference>
<name>A0A151AUN7_9FIRM</name>
<dbReference type="InterPro" id="IPR007813">
    <property type="entry name" value="PilN"/>
</dbReference>
<keyword evidence="4" id="KW-1185">Reference proteome</keyword>
<dbReference type="InterPro" id="IPR052534">
    <property type="entry name" value="Extracell_DNA_Util/SecSys_Comp"/>
</dbReference>
<feature type="transmembrane region" description="Helical" evidence="2">
    <location>
        <begin position="23"/>
        <end position="46"/>
    </location>
</feature>
<evidence type="ECO:0000256" key="2">
    <source>
        <dbReference type="SAM" id="Phobius"/>
    </source>
</evidence>
<sequence>MSFAINLLPPEYLPQRRSLPKGAIIAVALGGLLLTLYLIFLLQWALASRRAALLEDQLALYEPQAQQAATSKSAISEWQQKERELQRLVKERRRWQPVLAAINDALPREIWLARLEANEAKGELILAGGSTSLQAIGNFLNNLQASGLWQAVNLQEVKGNGSSLAFTIQAVFKGTRPETGQSETARAVPAPSDATRANPDSINANREGNSK</sequence>
<keyword evidence="2" id="KW-0472">Membrane</keyword>
<dbReference type="RefSeq" id="WP_062285223.1">
    <property type="nucleotide sequence ID" value="NZ_LTBC01000012.1"/>
</dbReference>
<dbReference type="Pfam" id="PF05137">
    <property type="entry name" value="PilN"/>
    <property type="match status" value="1"/>
</dbReference>
<evidence type="ECO:0000256" key="1">
    <source>
        <dbReference type="SAM" id="MobiDB-lite"/>
    </source>
</evidence>
<comment type="caution">
    <text evidence="3">The sequence shown here is derived from an EMBL/GenBank/DDBJ whole genome shotgun (WGS) entry which is preliminary data.</text>
</comment>
<keyword evidence="2" id="KW-1133">Transmembrane helix</keyword>